<sequence>MVEAVQQRLQLLGGTAQPRRTRNTVARPRQVTGRSQSGYVAGEDWLRHFHRESFRGDVAAPQLPAYDRPPASDVTIVRRDGTHETRPALAPRLSRGS</sequence>
<evidence type="ECO:0000313" key="3">
    <source>
        <dbReference type="Proteomes" id="UP001499990"/>
    </source>
</evidence>
<keyword evidence="3" id="KW-1185">Reference proteome</keyword>
<evidence type="ECO:0000256" key="1">
    <source>
        <dbReference type="SAM" id="MobiDB-lite"/>
    </source>
</evidence>
<comment type="caution">
    <text evidence="2">The sequence shown here is derived from an EMBL/GenBank/DDBJ whole genome shotgun (WGS) entry which is preliminary data.</text>
</comment>
<gene>
    <name evidence="2" type="ORF">GCM10020367_71770</name>
</gene>
<feature type="compositionally biased region" description="Basic and acidic residues" evidence="1">
    <location>
        <begin position="76"/>
        <end position="86"/>
    </location>
</feature>
<dbReference type="EMBL" id="BAAAYL010000003">
    <property type="protein sequence ID" value="GAA3381244.1"/>
    <property type="molecule type" value="Genomic_DNA"/>
</dbReference>
<accession>A0ABP6SP63</accession>
<organism evidence="2 3">
    <name type="scientific">Streptomyces sannanensis</name>
    <dbReference type="NCBI Taxonomy" id="285536"/>
    <lineage>
        <taxon>Bacteria</taxon>
        <taxon>Bacillati</taxon>
        <taxon>Actinomycetota</taxon>
        <taxon>Actinomycetes</taxon>
        <taxon>Kitasatosporales</taxon>
        <taxon>Streptomycetaceae</taxon>
        <taxon>Streptomyces</taxon>
    </lineage>
</organism>
<dbReference type="Proteomes" id="UP001499990">
    <property type="component" value="Unassembled WGS sequence"/>
</dbReference>
<reference evidence="3" key="1">
    <citation type="journal article" date="2019" name="Int. J. Syst. Evol. Microbiol.">
        <title>The Global Catalogue of Microorganisms (GCM) 10K type strain sequencing project: providing services to taxonomists for standard genome sequencing and annotation.</title>
        <authorList>
            <consortium name="The Broad Institute Genomics Platform"/>
            <consortium name="The Broad Institute Genome Sequencing Center for Infectious Disease"/>
            <person name="Wu L."/>
            <person name="Ma J."/>
        </authorList>
    </citation>
    <scope>NUCLEOTIDE SEQUENCE [LARGE SCALE GENOMIC DNA]</scope>
    <source>
        <strain evidence="3">JCM 9651</strain>
    </source>
</reference>
<proteinExistence type="predicted"/>
<name>A0ABP6SP63_9ACTN</name>
<protein>
    <submittedName>
        <fullName evidence="2">Uncharacterized protein</fullName>
    </submittedName>
</protein>
<feature type="region of interest" description="Disordered" evidence="1">
    <location>
        <begin position="60"/>
        <end position="97"/>
    </location>
</feature>
<evidence type="ECO:0000313" key="2">
    <source>
        <dbReference type="EMBL" id="GAA3381244.1"/>
    </source>
</evidence>
<feature type="region of interest" description="Disordered" evidence="1">
    <location>
        <begin position="1"/>
        <end position="36"/>
    </location>
</feature>